<dbReference type="SUPFAM" id="SSF51215">
    <property type="entry name" value="Regulatory protein AraC"/>
    <property type="match status" value="1"/>
</dbReference>
<protein>
    <submittedName>
        <fullName evidence="6">AraC-like DNA-binding protein</fullName>
    </submittedName>
</protein>
<dbReference type="InterPro" id="IPR032783">
    <property type="entry name" value="AraC_lig"/>
</dbReference>
<dbReference type="Pfam" id="PF12833">
    <property type="entry name" value="HTH_18"/>
    <property type="match status" value="1"/>
</dbReference>
<keyword evidence="7" id="KW-1185">Reference proteome</keyword>
<comment type="caution">
    <text evidence="6">The sequence shown here is derived from an EMBL/GenBank/DDBJ whole genome shotgun (WGS) entry which is preliminary data.</text>
</comment>
<dbReference type="InterPro" id="IPR037923">
    <property type="entry name" value="HTH-like"/>
</dbReference>
<gene>
    <name evidence="6" type="ORF">BKA14_003475</name>
</gene>
<dbReference type="PANTHER" id="PTHR46796">
    <property type="entry name" value="HTH-TYPE TRANSCRIPTIONAL ACTIVATOR RHAS-RELATED"/>
    <property type="match status" value="1"/>
</dbReference>
<keyword evidence="1" id="KW-0805">Transcription regulation</keyword>
<dbReference type="InterPro" id="IPR020449">
    <property type="entry name" value="Tscrpt_reg_AraC-type_HTH"/>
</dbReference>
<evidence type="ECO:0000256" key="4">
    <source>
        <dbReference type="ARBA" id="ARBA00023163"/>
    </source>
</evidence>
<accession>A0A7W7CRF5</accession>
<dbReference type="PANTHER" id="PTHR46796:SF7">
    <property type="entry name" value="ARAC FAMILY TRANSCRIPTIONAL REGULATOR"/>
    <property type="match status" value="1"/>
</dbReference>
<dbReference type="SUPFAM" id="SSF46689">
    <property type="entry name" value="Homeodomain-like"/>
    <property type="match status" value="2"/>
</dbReference>
<name>A0A7W7CRF5_9ACTN</name>
<proteinExistence type="predicted"/>
<reference evidence="6 7" key="1">
    <citation type="submission" date="2020-08" db="EMBL/GenBank/DDBJ databases">
        <title>Sequencing the genomes of 1000 actinobacteria strains.</title>
        <authorList>
            <person name="Klenk H.-P."/>
        </authorList>
    </citation>
    <scope>NUCLEOTIDE SEQUENCE [LARGE SCALE GENOMIC DNA]</scope>
    <source>
        <strain evidence="6 7">DSM 45518</strain>
    </source>
</reference>
<evidence type="ECO:0000313" key="6">
    <source>
        <dbReference type="EMBL" id="MBB4693327.1"/>
    </source>
</evidence>
<dbReference type="PRINTS" id="PR00032">
    <property type="entry name" value="HTHARAC"/>
</dbReference>
<dbReference type="PROSITE" id="PS00041">
    <property type="entry name" value="HTH_ARAC_FAMILY_1"/>
    <property type="match status" value="1"/>
</dbReference>
<dbReference type="PROSITE" id="PS01124">
    <property type="entry name" value="HTH_ARAC_FAMILY_2"/>
    <property type="match status" value="1"/>
</dbReference>
<dbReference type="GO" id="GO:0043565">
    <property type="term" value="F:sequence-specific DNA binding"/>
    <property type="evidence" value="ECO:0007669"/>
    <property type="project" value="InterPro"/>
</dbReference>
<dbReference type="Gene3D" id="1.10.10.60">
    <property type="entry name" value="Homeodomain-like"/>
    <property type="match status" value="2"/>
</dbReference>
<dbReference type="SMART" id="SM00342">
    <property type="entry name" value="HTH_ARAC"/>
    <property type="match status" value="1"/>
</dbReference>
<dbReference type="Pfam" id="PF12852">
    <property type="entry name" value="Cupin_6"/>
    <property type="match status" value="1"/>
</dbReference>
<dbReference type="Proteomes" id="UP000542742">
    <property type="component" value="Unassembled WGS sequence"/>
</dbReference>
<dbReference type="InterPro" id="IPR018060">
    <property type="entry name" value="HTH_AraC"/>
</dbReference>
<organism evidence="6 7">
    <name type="scientific">Paractinoplanes abujensis</name>
    <dbReference type="NCBI Taxonomy" id="882441"/>
    <lineage>
        <taxon>Bacteria</taxon>
        <taxon>Bacillati</taxon>
        <taxon>Actinomycetota</taxon>
        <taxon>Actinomycetes</taxon>
        <taxon>Micromonosporales</taxon>
        <taxon>Micromonosporaceae</taxon>
        <taxon>Paractinoplanes</taxon>
    </lineage>
</organism>
<dbReference type="InterPro" id="IPR018062">
    <property type="entry name" value="HTH_AraC-typ_CS"/>
</dbReference>
<keyword evidence="4" id="KW-0804">Transcription</keyword>
<evidence type="ECO:0000256" key="3">
    <source>
        <dbReference type="ARBA" id="ARBA00023159"/>
    </source>
</evidence>
<dbReference type="InterPro" id="IPR050204">
    <property type="entry name" value="AraC_XylS_family_regulators"/>
</dbReference>
<dbReference type="GO" id="GO:0003700">
    <property type="term" value="F:DNA-binding transcription factor activity"/>
    <property type="evidence" value="ECO:0007669"/>
    <property type="project" value="InterPro"/>
</dbReference>
<keyword evidence="3" id="KW-0010">Activator</keyword>
<sequence length="285" mass="31117">MDMISAALGSVRALRVNGRRITESGAWGLRFPPMAVLGFHVMLHGEGWLIQERIDPLPVRPGDVIFTAAGVVHGFSPAPCTLDDLPVFTVEEPAPPGKADFEFLCGAYRMQDGRVPALLRKLPELVLITPDYAEQPELRTLIDMLHADFDRPEPGTGAARAALIDLMVVQMLRQVPDRPEVTDPGIAGALHAIHERPERPWTVEQLSSVAGMSRTTFHRRFTAVTGTPPMAYLADRRMSLGAQLLRASPAPLAAIARQVGYSTEFAFSAAFRRTYGVAPGQFRAS</sequence>
<dbReference type="AlphaFoldDB" id="A0A7W7CRF5"/>
<feature type="domain" description="HTH araC/xylS-type" evidence="5">
    <location>
        <begin position="187"/>
        <end position="285"/>
    </location>
</feature>
<dbReference type="InterPro" id="IPR009057">
    <property type="entry name" value="Homeodomain-like_sf"/>
</dbReference>
<dbReference type="EMBL" id="JACHMF010000001">
    <property type="protein sequence ID" value="MBB4693327.1"/>
    <property type="molecule type" value="Genomic_DNA"/>
</dbReference>
<evidence type="ECO:0000256" key="1">
    <source>
        <dbReference type="ARBA" id="ARBA00023015"/>
    </source>
</evidence>
<evidence type="ECO:0000259" key="5">
    <source>
        <dbReference type="PROSITE" id="PS01124"/>
    </source>
</evidence>
<evidence type="ECO:0000313" key="7">
    <source>
        <dbReference type="Proteomes" id="UP000542742"/>
    </source>
</evidence>
<evidence type="ECO:0000256" key="2">
    <source>
        <dbReference type="ARBA" id="ARBA00023125"/>
    </source>
</evidence>
<keyword evidence="2 6" id="KW-0238">DNA-binding</keyword>